<evidence type="ECO:0000313" key="2">
    <source>
        <dbReference type="Proteomes" id="UP001176059"/>
    </source>
</evidence>
<accession>A0AA38JLE9</accession>
<sequence length="251" mass="28830">MDALIKHVDEKLTKAQKDLNFVPLKRKPNVRGTYDSLPIGGSFGGGQTRPTMFAHTPHNDKIVEGLRKDEDILRIAGLCDEYFKSYVPKLHTLYDNVLNWLHEDNNEFERPFPNCAFAAATVNFLFAVTRRHKDFLNMIYGFCAVTPLGPYNYKQGGHLIIWDLGLIIEFPPGTVILLPSALLEHSNVSIVPGETWSSITFYSAAGLFQWRHNGYMSDKEFRARASPKVLKKWKQYRREMWKEGLELLQPE</sequence>
<dbReference type="Proteomes" id="UP001176059">
    <property type="component" value="Unassembled WGS sequence"/>
</dbReference>
<dbReference type="Gene3D" id="3.60.130.30">
    <property type="match status" value="1"/>
</dbReference>
<gene>
    <name evidence="1" type="ORF">DFJ43DRAFT_986850</name>
</gene>
<dbReference type="AlphaFoldDB" id="A0AA38JLE9"/>
<dbReference type="EMBL" id="JANVFO010000001">
    <property type="protein sequence ID" value="KAJ3737634.1"/>
    <property type="molecule type" value="Genomic_DNA"/>
</dbReference>
<name>A0AA38JLE9_9AGAR</name>
<protein>
    <submittedName>
        <fullName evidence="1">Uncharacterized protein</fullName>
    </submittedName>
</protein>
<keyword evidence="2" id="KW-1185">Reference proteome</keyword>
<reference evidence="1" key="1">
    <citation type="submission" date="2022-08" db="EMBL/GenBank/DDBJ databases">
        <authorList>
            <consortium name="DOE Joint Genome Institute"/>
            <person name="Min B."/>
            <person name="Sierra-Patev S."/>
            <person name="Naranjo-Ortiz M."/>
            <person name="Looney B."/>
            <person name="Konkel Z."/>
            <person name="Slot J.C."/>
            <person name="Sakamoto Y."/>
            <person name="Steenwyk J.L."/>
            <person name="Rokas A."/>
            <person name="Carro J."/>
            <person name="Camarero S."/>
            <person name="Ferreira P."/>
            <person name="Molpeceres G."/>
            <person name="Ruiz-duenas F.J."/>
            <person name="Serrano A."/>
            <person name="Henrissat B."/>
            <person name="Drula E."/>
            <person name="Hughes K.W."/>
            <person name="Mata J.L."/>
            <person name="Ishikawa N.K."/>
            <person name="Vargas-Isla R."/>
            <person name="Ushijima S."/>
            <person name="Smith C.A."/>
            <person name="Ahrendt S."/>
            <person name="Andreopoulos W."/>
            <person name="He G."/>
            <person name="LaButti K."/>
            <person name="Lipzen A."/>
            <person name="Ng V."/>
            <person name="Riley R."/>
            <person name="Sandor L."/>
            <person name="Barry K."/>
            <person name="Martinez A.T."/>
            <person name="Xiao Y."/>
            <person name="Gibbons J.G."/>
            <person name="Terashima K."/>
            <person name="Hibbett D.S."/>
            <person name="Grigoriev I.V."/>
        </authorList>
    </citation>
    <scope>NUCLEOTIDE SEQUENCE</scope>
    <source>
        <strain evidence="1">ET3784</strain>
    </source>
</reference>
<proteinExistence type="predicted"/>
<organism evidence="1 2">
    <name type="scientific">Lentinula guzmanii</name>
    <dbReference type="NCBI Taxonomy" id="2804957"/>
    <lineage>
        <taxon>Eukaryota</taxon>
        <taxon>Fungi</taxon>
        <taxon>Dikarya</taxon>
        <taxon>Basidiomycota</taxon>
        <taxon>Agaricomycotina</taxon>
        <taxon>Agaricomycetes</taxon>
        <taxon>Agaricomycetidae</taxon>
        <taxon>Agaricales</taxon>
        <taxon>Marasmiineae</taxon>
        <taxon>Omphalotaceae</taxon>
        <taxon>Lentinula</taxon>
    </lineage>
</organism>
<evidence type="ECO:0000313" key="1">
    <source>
        <dbReference type="EMBL" id="KAJ3737634.1"/>
    </source>
</evidence>
<comment type="caution">
    <text evidence="1">The sequence shown here is derived from an EMBL/GenBank/DDBJ whole genome shotgun (WGS) entry which is preliminary data.</text>
</comment>
<reference evidence="1" key="2">
    <citation type="journal article" date="2023" name="Proc. Natl. Acad. Sci. U.S.A.">
        <title>A global phylogenomic analysis of the shiitake genus Lentinula.</title>
        <authorList>
            <person name="Sierra-Patev S."/>
            <person name="Min B."/>
            <person name="Naranjo-Ortiz M."/>
            <person name="Looney B."/>
            <person name="Konkel Z."/>
            <person name="Slot J.C."/>
            <person name="Sakamoto Y."/>
            <person name="Steenwyk J.L."/>
            <person name="Rokas A."/>
            <person name="Carro J."/>
            <person name="Camarero S."/>
            <person name="Ferreira P."/>
            <person name="Molpeceres G."/>
            <person name="Ruiz-Duenas F.J."/>
            <person name="Serrano A."/>
            <person name="Henrissat B."/>
            <person name="Drula E."/>
            <person name="Hughes K.W."/>
            <person name="Mata J.L."/>
            <person name="Ishikawa N.K."/>
            <person name="Vargas-Isla R."/>
            <person name="Ushijima S."/>
            <person name="Smith C.A."/>
            <person name="Donoghue J."/>
            <person name="Ahrendt S."/>
            <person name="Andreopoulos W."/>
            <person name="He G."/>
            <person name="LaButti K."/>
            <person name="Lipzen A."/>
            <person name="Ng V."/>
            <person name="Riley R."/>
            <person name="Sandor L."/>
            <person name="Barry K."/>
            <person name="Martinez A.T."/>
            <person name="Xiao Y."/>
            <person name="Gibbons J.G."/>
            <person name="Terashima K."/>
            <person name="Grigoriev I.V."/>
            <person name="Hibbett D."/>
        </authorList>
    </citation>
    <scope>NUCLEOTIDE SEQUENCE</scope>
    <source>
        <strain evidence="1">ET3784</strain>
    </source>
</reference>